<name>A0AAN7ZDI2_9COLE</name>
<dbReference type="InterPro" id="IPR022700">
    <property type="entry name" value="CLIP"/>
</dbReference>
<feature type="domain" description="Peptidase S1" evidence="11">
    <location>
        <begin position="157"/>
        <end position="402"/>
    </location>
</feature>
<evidence type="ECO:0000313" key="13">
    <source>
        <dbReference type="EMBL" id="KAK5639497.1"/>
    </source>
</evidence>
<evidence type="ECO:0000259" key="12">
    <source>
        <dbReference type="PROSITE" id="PS51888"/>
    </source>
</evidence>
<comment type="subcellular location">
    <subcellularLocation>
        <location evidence="1">Secreted</location>
    </subcellularLocation>
</comment>
<accession>A0AAN7ZDI2</accession>
<keyword evidence="5 9" id="KW-0378">Hydrolase</keyword>
<dbReference type="InterPro" id="IPR009003">
    <property type="entry name" value="Peptidase_S1_PA"/>
</dbReference>
<evidence type="ECO:0000256" key="4">
    <source>
        <dbReference type="ARBA" id="ARBA00022729"/>
    </source>
</evidence>
<feature type="chain" id="PRO_5042904183" evidence="10">
    <location>
        <begin position="20"/>
        <end position="402"/>
    </location>
</feature>
<dbReference type="SUPFAM" id="SSF50494">
    <property type="entry name" value="Trypsin-like serine proteases"/>
    <property type="match status" value="1"/>
</dbReference>
<evidence type="ECO:0000256" key="2">
    <source>
        <dbReference type="ARBA" id="ARBA00022525"/>
    </source>
</evidence>
<dbReference type="PROSITE" id="PS51888">
    <property type="entry name" value="CLIP"/>
    <property type="match status" value="1"/>
</dbReference>
<dbReference type="PANTHER" id="PTHR24252">
    <property type="entry name" value="ACROSIN-RELATED"/>
    <property type="match status" value="1"/>
</dbReference>
<evidence type="ECO:0000256" key="5">
    <source>
        <dbReference type="ARBA" id="ARBA00022801"/>
    </source>
</evidence>
<dbReference type="PROSITE" id="PS00134">
    <property type="entry name" value="TRYPSIN_HIS"/>
    <property type="match status" value="1"/>
</dbReference>
<dbReference type="SMART" id="SM00020">
    <property type="entry name" value="Tryp_SPc"/>
    <property type="match status" value="1"/>
</dbReference>
<evidence type="ECO:0000256" key="1">
    <source>
        <dbReference type="ARBA" id="ARBA00004613"/>
    </source>
</evidence>
<protein>
    <submittedName>
        <fullName evidence="13">Uncharacterized protein</fullName>
    </submittedName>
</protein>
<keyword evidence="3 9" id="KW-0645">Protease</keyword>
<dbReference type="GO" id="GO:0006508">
    <property type="term" value="P:proteolysis"/>
    <property type="evidence" value="ECO:0007669"/>
    <property type="project" value="UniProtKB-KW"/>
</dbReference>
<keyword evidence="14" id="KW-1185">Reference proteome</keyword>
<sequence length="402" mass="44437">MSLKYVCLLMSCLFFQAFSQNNLDSRCTIRGSNAAGVCKLIRDCPEVEEAAKRGVTATTCGFHRGRIPIVCCQEKKQIIVNENTFFESDKSNGGFIFPESNENVWSQSKGLDSKLEEKCHEYSQSVMGIVNAVPLITDPEAVSIDVVNCDNYGLALVVGGSPAAPAEFPFMAALGYNTNDGFGWYCGGTLISDYYVVTAAHCAFTRQYGQPAKVRLGEIDLKHDNDGTEYQDYDVEDIKLHEQYRPPSHYHDIALIKLSKKVQFTKFIRPACLWNKFEIDYKVAIATGWGKTGFVEEQSDKLLKVALDLFNNSVCATTYQSDISRLPNGIIRNMLCAGKLEGGKDTCQGDSGGPLIVTKPRNRCVSYLVGITSFGKGCGGANLPAVYTRISHYIPWIAKHVW</sequence>
<dbReference type="PRINTS" id="PR00722">
    <property type="entry name" value="CHYMOTRYPSIN"/>
</dbReference>
<comment type="caution">
    <text evidence="13">The sequence shown here is derived from an EMBL/GenBank/DDBJ whole genome shotgun (WGS) entry which is preliminary data.</text>
</comment>
<keyword evidence="6 9" id="KW-0720">Serine protease</keyword>
<dbReference type="InterPro" id="IPR001254">
    <property type="entry name" value="Trypsin_dom"/>
</dbReference>
<dbReference type="GO" id="GO:0005576">
    <property type="term" value="C:extracellular region"/>
    <property type="evidence" value="ECO:0007669"/>
    <property type="project" value="UniProtKB-SubCell"/>
</dbReference>
<comment type="similarity">
    <text evidence="8">Belongs to the peptidase S1 family. CLIP subfamily.</text>
</comment>
<dbReference type="Pfam" id="PF00089">
    <property type="entry name" value="Trypsin"/>
    <property type="match status" value="1"/>
</dbReference>
<evidence type="ECO:0000256" key="6">
    <source>
        <dbReference type="ARBA" id="ARBA00022825"/>
    </source>
</evidence>
<dbReference type="Gene3D" id="2.40.10.10">
    <property type="entry name" value="Trypsin-like serine proteases"/>
    <property type="match status" value="1"/>
</dbReference>
<dbReference type="InterPro" id="IPR033116">
    <property type="entry name" value="TRYPSIN_SER"/>
</dbReference>
<evidence type="ECO:0000259" key="11">
    <source>
        <dbReference type="PROSITE" id="PS50240"/>
    </source>
</evidence>
<feature type="domain" description="Clip" evidence="12">
    <location>
        <begin position="26"/>
        <end position="72"/>
    </location>
</feature>
<evidence type="ECO:0000256" key="10">
    <source>
        <dbReference type="SAM" id="SignalP"/>
    </source>
</evidence>
<dbReference type="FunFam" id="2.40.10.10:FF:000015">
    <property type="entry name" value="Atrial natriuretic peptide-converting enzyme"/>
    <property type="match status" value="1"/>
</dbReference>
<evidence type="ECO:0000256" key="8">
    <source>
        <dbReference type="ARBA" id="ARBA00024195"/>
    </source>
</evidence>
<feature type="signal peptide" evidence="10">
    <location>
        <begin position="1"/>
        <end position="19"/>
    </location>
</feature>
<evidence type="ECO:0000256" key="9">
    <source>
        <dbReference type="RuleBase" id="RU363034"/>
    </source>
</evidence>
<dbReference type="InterPro" id="IPR001314">
    <property type="entry name" value="Peptidase_S1A"/>
</dbReference>
<organism evidence="13 14">
    <name type="scientific">Pyrocoelia pectoralis</name>
    <dbReference type="NCBI Taxonomy" id="417401"/>
    <lineage>
        <taxon>Eukaryota</taxon>
        <taxon>Metazoa</taxon>
        <taxon>Ecdysozoa</taxon>
        <taxon>Arthropoda</taxon>
        <taxon>Hexapoda</taxon>
        <taxon>Insecta</taxon>
        <taxon>Pterygota</taxon>
        <taxon>Neoptera</taxon>
        <taxon>Endopterygota</taxon>
        <taxon>Coleoptera</taxon>
        <taxon>Polyphaga</taxon>
        <taxon>Elateriformia</taxon>
        <taxon>Elateroidea</taxon>
        <taxon>Lampyridae</taxon>
        <taxon>Lampyrinae</taxon>
        <taxon>Pyrocoelia</taxon>
    </lineage>
</organism>
<dbReference type="InterPro" id="IPR018114">
    <property type="entry name" value="TRYPSIN_HIS"/>
</dbReference>
<dbReference type="EMBL" id="JAVRBK010000009">
    <property type="protein sequence ID" value="KAK5639497.1"/>
    <property type="molecule type" value="Genomic_DNA"/>
</dbReference>
<dbReference type="PROSITE" id="PS00135">
    <property type="entry name" value="TRYPSIN_SER"/>
    <property type="match status" value="1"/>
</dbReference>
<keyword evidence="4 10" id="KW-0732">Signal</keyword>
<dbReference type="PANTHER" id="PTHR24252:SF7">
    <property type="entry name" value="HYALIN"/>
    <property type="match status" value="1"/>
</dbReference>
<proteinExistence type="inferred from homology"/>
<evidence type="ECO:0000313" key="14">
    <source>
        <dbReference type="Proteomes" id="UP001329430"/>
    </source>
</evidence>
<reference evidence="13 14" key="1">
    <citation type="journal article" date="2024" name="Insects">
        <title>An Improved Chromosome-Level Genome Assembly of the Firefly Pyrocoelia pectoralis.</title>
        <authorList>
            <person name="Fu X."/>
            <person name="Meyer-Rochow V.B."/>
            <person name="Ballantyne L."/>
            <person name="Zhu X."/>
        </authorList>
    </citation>
    <scope>NUCLEOTIDE SEQUENCE [LARGE SCALE GENOMIC DNA]</scope>
    <source>
        <strain evidence="13">XCY_ONT2</strain>
    </source>
</reference>
<dbReference type="AlphaFoldDB" id="A0AAN7ZDI2"/>
<dbReference type="GO" id="GO:0004252">
    <property type="term" value="F:serine-type endopeptidase activity"/>
    <property type="evidence" value="ECO:0007669"/>
    <property type="project" value="InterPro"/>
</dbReference>
<keyword evidence="7" id="KW-1015">Disulfide bond</keyword>
<keyword evidence="2" id="KW-0964">Secreted</keyword>
<dbReference type="CDD" id="cd00190">
    <property type="entry name" value="Tryp_SPc"/>
    <property type="match status" value="1"/>
</dbReference>
<dbReference type="PROSITE" id="PS50240">
    <property type="entry name" value="TRYPSIN_DOM"/>
    <property type="match status" value="1"/>
</dbReference>
<evidence type="ECO:0000256" key="3">
    <source>
        <dbReference type="ARBA" id="ARBA00022670"/>
    </source>
</evidence>
<evidence type="ECO:0000256" key="7">
    <source>
        <dbReference type="ARBA" id="ARBA00023157"/>
    </source>
</evidence>
<dbReference type="Proteomes" id="UP001329430">
    <property type="component" value="Chromosome 9"/>
</dbReference>
<dbReference type="InterPro" id="IPR043504">
    <property type="entry name" value="Peptidase_S1_PA_chymotrypsin"/>
</dbReference>
<gene>
    <name evidence="13" type="ORF">RI129_011989</name>
</gene>